<protein>
    <submittedName>
        <fullName evidence="1">Uncharacterized protein</fullName>
    </submittedName>
</protein>
<sequence>MTAQSFPINKVEEWENLTSKATESTFSSASSSHRYFFINIQLFNSLLDPRGMN</sequence>
<organism evidence="1 2">
    <name type="scientific">Vanilla planifolia</name>
    <name type="common">Vanilla</name>
    <dbReference type="NCBI Taxonomy" id="51239"/>
    <lineage>
        <taxon>Eukaryota</taxon>
        <taxon>Viridiplantae</taxon>
        <taxon>Streptophyta</taxon>
        <taxon>Embryophyta</taxon>
        <taxon>Tracheophyta</taxon>
        <taxon>Spermatophyta</taxon>
        <taxon>Magnoliopsida</taxon>
        <taxon>Liliopsida</taxon>
        <taxon>Asparagales</taxon>
        <taxon>Orchidaceae</taxon>
        <taxon>Vanilloideae</taxon>
        <taxon>Vanilleae</taxon>
        <taxon>Vanilla</taxon>
    </lineage>
</organism>
<evidence type="ECO:0000313" key="2">
    <source>
        <dbReference type="Proteomes" id="UP000639772"/>
    </source>
</evidence>
<accession>A0A835SGY3</accession>
<evidence type="ECO:0000313" key="1">
    <source>
        <dbReference type="EMBL" id="KAG0503627.1"/>
    </source>
</evidence>
<dbReference type="Proteomes" id="UP000639772">
    <property type="component" value="Chromosome 1"/>
</dbReference>
<name>A0A835SGY3_VANPL</name>
<reference evidence="1 2" key="1">
    <citation type="journal article" date="2020" name="Nat. Food">
        <title>A phased Vanilla planifolia genome enables genetic improvement of flavour and production.</title>
        <authorList>
            <person name="Hasing T."/>
            <person name="Tang H."/>
            <person name="Brym M."/>
            <person name="Khazi F."/>
            <person name="Huang T."/>
            <person name="Chambers A.H."/>
        </authorList>
    </citation>
    <scope>NUCLEOTIDE SEQUENCE [LARGE SCALE GENOMIC DNA]</scope>
    <source>
        <tissue evidence="1">Leaf</tissue>
    </source>
</reference>
<dbReference type="AlphaFoldDB" id="A0A835SGY3"/>
<gene>
    <name evidence="1" type="ORF">HPP92_003699</name>
</gene>
<dbReference type="EMBL" id="JADCNM010000001">
    <property type="protein sequence ID" value="KAG0503627.1"/>
    <property type="molecule type" value="Genomic_DNA"/>
</dbReference>
<comment type="caution">
    <text evidence="1">The sequence shown here is derived from an EMBL/GenBank/DDBJ whole genome shotgun (WGS) entry which is preliminary data.</text>
</comment>
<proteinExistence type="predicted"/>